<comment type="similarity">
    <text evidence="1">Belongs to the ATP-dependent AMP-binding enzyme family.</text>
</comment>
<feature type="domain" description="AMP-binding enzyme C-terminal" evidence="4">
    <location>
        <begin position="473"/>
        <end position="552"/>
    </location>
</feature>
<reference evidence="5" key="1">
    <citation type="submission" date="2022-07" db="EMBL/GenBank/DDBJ databases">
        <title>Phylogenomic reconstructions and comparative analyses of Kickxellomycotina fungi.</title>
        <authorList>
            <person name="Reynolds N.K."/>
            <person name="Stajich J.E."/>
            <person name="Barry K."/>
            <person name="Grigoriev I.V."/>
            <person name="Crous P."/>
            <person name="Smith M.E."/>
        </authorList>
    </citation>
    <scope>NUCLEOTIDE SEQUENCE</scope>
    <source>
        <strain evidence="5">NBRC 105414</strain>
    </source>
</reference>
<keyword evidence="2 5" id="KW-0436">Ligase</keyword>
<evidence type="ECO:0000313" key="6">
    <source>
        <dbReference type="Proteomes" id="UP001140217"/>
    </source>
</evidence>
<evidence type="ECO:0000259" key="4">
    <source>
        <dbReference type="Pfam" id="PF13193"/>
    </source>
</evidence>
<dbReference type="OrthoDB" id="6509636at2759"/>
<organism evidence="5 6">
    <name type="scientific">Coemansia javaensis</name>
    <dbReference type="NCBI Taxonomy" id="2761396"/>
    <lineage>
        <taxon>Eukaryota</taxon>
        <taxon>Fungi</taxon>
        <taxon>Fungi incertae sedis</taxon>
        <taxon>Zoopagomycota</taxon>
        <taxon>Kickxellomycotina</taxon>
        <taxon>Kickxellomycetes</taxon>
        <taxon>Kickxellales</taxon>
        <taxon>Kickxellaceae</taxon>
        <taxon>Coemansia</taxon>
    </lineage>
</organism>
<evidence type="ECO:0000256" key="2">
    <source>
        <dbReference type="ARBA" id="ARBA00022598"/>
    </source>
</evidence>
<gene>
    <name evidence="5" type="primary">4CL</name>
    <name evidence="5" type="ORF">H4R18_000762</name>
</gene>
<feature type="domain" description="AMP-dependent synthetase/ligase" evidence="3">
    <location>
        <begin position="31"/>
        <end position="423"/>
    </location>
</feature>
<dbReference type="Proteomes" id="UP001140217">
    <property type="component" value="Unassembled WGS sequence"/>
</dbReference>
<evidence type="ECO:0000313" key="5">
    <source>
        <dbReference type="EMBL" id="KAJ2785054.1"/>
    </source>
</evidence>
<dbReference type="InterPro" id="IPR045851">
    <property type="entry name" value="AMP-bd_C_sf"/>
</dbReference>
<dbReference type="Pfam" id="PF13193">
    <property type="entry name" value="AMP-binding_C"/>
    <property type="match status" value="1"/>
</dbReference>
<name>A0A9W8HFU1_9FUNG</name>
<accession>A0A9W8HFU1</accession>
<dbReference type="EMBL" id="JANBUL010000016">
    <property type="protein sequence ID" value="KAJ2785054.1"/>
    <property type="molecule type" value="Genomic_DNA"/>
</dbReference>
<sequence length="566" mass="58660">MPVCSPVPAVDIPPVDVTTLLFGRGADLPAGREDAPLLVDGHTGDSLTLSALKQMAESVAAALAARGFSLDAGSVASDGRGRVAAVYSPPDIRFSAVHFGTLAAGGTYTAIDPALDTEQAAARLKEGGVSVVFAAPDLVPRLLDAMAAAGADIPASNIILLRGSSLLHPSIDALDRVPPGTMLGALAGAGPALAERVALISYSSGTTGPPKGAMLTHRNIVAMWAVVGSYSPRRTGAAAPPAGKQKRTLSALGPWHIYGHCTLCYQPFGAGDCVVQLREFDVAGYLAAIERYRIDHLNATPRYLLELFAGSRACGAGRVATKTQPAREFDIGSVRSLVCGGAPLGPHLRARYSDYFGGVPIFSGYGQVETSSAIGGVSWRRPAPGAVGVLYPNSTAKVVDRDGRETTGYGELCVAGPHVMRGYVGRPAAEHTDGDGFIRTGDCARLDGDGNIFLRGRVADVIHAAGGPLYPTEIEGVLDEHPAVGDVAVVGSGPDGHAQPVAFVAVVPSQDADADADADARLRDVERWARERLGIPVRCRAIAAIPRTPAGKKLRHQLRALLDAAP</sequence>
<dbReference type="Gene3D" id="3.40.50.12780">
    <property type="entry name" value="N-terminal domain of ligase-like"/>
    <property type="match status" value="1"/>
</dbReference>
<dbReference type="AlphaFoldDB" id="A0A9W8HFU1"/>
<evidence type="ECO:0000259" key="3">
    <source>
        <dbReference type="Pfam" id="PF00501"/>
    </source>
</evidence>
<dbReference type="InterPro" id="IPR020845">
    <property type="entry name" value="AMP-binding_CS"/>
</dbReference>
<dbReference type="GO" id="GO:0016405">
    <property type="term" value="F:CoA-ligase activity"/>
    <property type="evidence" value="ECO:0007669"/>
    <property type="project" value="TreeGrafter"/>
</dbReference>
<dbReference type="InterPro" id="IPR042099">
    <property type="entry name" value="ANL_N_sf"/>
</dbReference>
<protein>
    <submittedName>
        <fullName evidence="5">4-coumarate--CoA ligase</fullName>
    </submittedName>
</protein>
<dbReference type="PANTHER" id="PTHR24096">
    <property type="entry name" value="LONG-CHAIN-FATTY-ACID--COA LIGASE"/>
    <property type="match status" value="1"/>
</dbReference>
<comment type="caution">
    <text evidence="5">The sequence shown here is derived from an EMBL/GenBank/DDBJ whole genome shotgun (WGS) entry which is preliminary data.</text>
</comment>
<dbReference type="PROSITE" id="PS00455">
    <property type="entry name" value="AMP_BINDING"/>
    <property type="match status" value="1"/>
</dbReference>
<dbReference type="Gene3D" id="3.30.300.30">
    <property type="match status" value="1"/>
</dbReference>
<dbReference type="Pfam" id="PF00501">
    <property type="entry name" value="AMP-binding"/>
    <property type="match status" value="1"/>
</dbReference>
<dbReference type="SUPFAM" id="SSF56801">
    <property type="entry name" value="Acetyl-CoA synthetase-like"/>
    <property type="match status" value="1"/>
</dbReference>
<proteinExistence type="inferred from homology"/>
<dbReference type="PANTHER" id="PTHR24096:SF149">
    <property type="entry name" value="AMP-BINDING DOMAIN-CONTAINING PROTEIN-RELATED"/>
    <property type="match status" value="1"/>
</dbReference>
<dbReference type="InterPro" id="IPR000873">
    <property type="entry name" value="AMP-dep_synth/lig_dom"/>
</dbReference>
<dbReference type="InterPro" id="IPR025110">
    <property type="entry name" value="AMP-bd_C"/>
</dbReference>
<keyword evidence="6" id="KW-1185">Reference proteome</keyword>
<evidence type="ECO:0000256" key="1">
    <source>
        <dbReference type="ARBA" id="ARBA00006432"/>
    </source>
</evidence>